<name>A0A1D8K4B3_9GAMM</name>
<feature type="domain" description="PilZ" evidence="2">
    <location>
        <begin position="108"/>
        <end position="211"/>
    </location>
</feature>
<dbReference type="GO" id="GO:0035438">
    <property type="term" value="F:cyclic-di-GMP binding"/>
    <property type="evidence" value="ECO:0007669"/>
    <property type="project" value="InterPro"/>
</dbReference>
<dbReference type="Proteomes" id="UP000095342">
    <property type="component" value="Chromosome"/>
</dbReference>
<keyword evidence="4" id="KW-1185">Reference proteome</keyword>
<accession>A0A1D8K4B3</accession>
<dbReference type="Gene3D" id="2.40.10.220">
    <property type="entry name" value="predicted glycosyltransferase like domains"/>
    <property type="match status" value="1"/>
</dbReference>
<dbReference type="InterPro" id="IPR009875">
    <property type="entry name" value="PilZ_domain"/>
</dbReference>
<sequence length="310" mass="33350">MEKQLMHRLSDVLGESFKVLVQAPHFDTRIDADIFGYVPGKYVVLHSQRGRGGKGLGALGPKLGDSLIVRFLVEGIAYGFTSPVVHVQYRPDLLVFLQCPDLINKVSVRQELRLPCRLPCSLKDISGHTMPALLIDISSGGCQIASRELREDDREVGVAIKLQLTLPQDAGGEHEIAGKVVRLRLQNEAVIAGIGFDDHQHELMDKLRDFLCIDAPEPQAEPDESLEGAETLPQEGEARKNREAGAPQAAETGGEAEAAQTAEDSDDAAREGETEASADGEVQQQTTSPEAQAEPVPAKTGESNASSTAS</sequence>
<dbReference type="Pfam" id="PF07238">
    <property type="entry name" value="PilZ"/>
    <property type="match status" value="1"/>
</dbReference>
<gene>
    <name evidence="3" type="ORF">BJI67_00855</name>
</gene>
<reference evidence="3 4" key="1">
    <citation type="submission" date="2016-09" db="EMBL/GenBank/DDBJ databases">
        <title>Acidihalobacter prosperus V6 (DSM14174).</title>
        <authorList>
            <person name="Khaleque H.N."/>
            <person name="Ramsay J.P."/>
            <person name="Murphy R.J.T."/>
            <person name="Kaksonen A.H."/>
            <person name="Boxall N.J."/>
            <person name="Watkin E.L.J."/>
        </authorList>
    </citation>
    <scope>NUCLEOTIDE SEQUENCE [LARGE SCALE GENOMIC DNA]</scope>
    <source>
        <strain evidence="3 4">V6</strain>
    </source>
</reference>
<protein>
    <recommendedName>
        <fullName evidence="2">PilZ domain-containing protein</fullName>
    </recommendedName>
</protein>
<dbReference type="EMBL" id="CP017448">
    <property type="protein sequence ID" value="AOV15803.1"/>
    <property type="molecule type" value="Genomic_DNA"/>
</dbReference>
<dbReference type="AlphaFoldDB" id="A0A1D8K4B3"/>
<evidence type="ECO:0000256" key="1">
    <source>
        <dbReference type="SAM" id="MobiDB-lite"/>
    </source>
</evidence>
<feature type="region of interest" description="Disordered" evidence="1">
    <location>
        <begin position="217"/>
        <end position="310"/>
    </location>
</feature>
<organism evidence="3 4">
    <name type="scientific">Acidihalobacter aeolianus</name>
    <dbReference type="NCBI Taxonomy" id="2792603"/>
    <lineage>
        <taxon>Bacteria</taxon>
        <taxon>Pseudomonadati</taxon>
        <taxon>Pseudomonadota</taxon>
        <taxon>Gammaproteobacteria</taxon>
        <taxon>Chromatiales</taxon>
        <taxon>Ectothiorhodospiraceae</taxon>
        <taxon>Acidihalobacter</taxon>
    </lineage>
</organism>
<evidence type="ECO:0000313" key="4">
    <source>
        <dbReference type="Proteomes" id="UP000095342"/>
    </source>
</evidence>
<dbReference type="SUPFAM" id="SSF141371">
    <property type="entry name" value="PilZ domain-like"/>
    <property type="match status" value="2"/>
</dbReference>
<evidence type="ECO:0000259" key="2">
    <source>
        <dbReference type="Pfam" id="PF07238"/>
    </source>
</evidence>
<proteinExistence type="predicted"/>
<evidence type="ECO:0000313" key="3">
    <source>
        <dbReference type="EMBL" id="AOV15803.1"/>
    </source>
</evidence>
<feature type="compositionally biased region" description="Polar residues" evidence="1">
    <location>
        <begin position="301"/>
        <end position="310"/>
    </location>
</feature>
<feature type="compositionally biased region" description="Low complexity" evidence="1">
    <location>
        <begin position="244"/>
        <end position="262"/>
    </location>
</feature>
<dbReference type="KEGG" id="aaeo:BJI67_00855"/>